<dbReference type="Proteomes" id="UP000087171">
    <property type="component" value="Chromosome Ca4"/>
</dbReference>
<dbReference type="PaxDb" id="3827-XP_004498702.1"/>
<dbReference type="PANTHER" id="PTHR11439">
    <property type="entry name" value="GAG-POL-RELATED RETROTRANSPOSON"/>
    <property type="match status" value="1"/>
</dbReference>
<proteinExistence type="predicted"/>
<evidence type="ECO:0000313" key="2">
    <source>
        <dbReference type="RefSeq" id="XP_027189416.1"/>
    </source>
</evidence>
<keyword evidence="1" id="KW-1185">Reference proteome</keyword>
<protein>
    <submittedName>
        <fullName evidence="2">Uncharacterized protein LOC113786259</fullName>
    </submittedName>
</protein>
<name>A0A3Q7XYM0_CICAR</name>
<dbReference type="CDD" id="cd09272">
    <property type="entry name" value="RNase_HI_RT_Ty1"/>
    <property type="match status" value="1"/>
</dbReference>
<dbReference type="AlphaFoldDB" id="A0A3Q7XYM0"/>
<organism evidence="1 2">
    <name type="scientific">Cicer arietinum</name>
    <name type="common">Chickpea</name>
    <name type="synonym">Garbanzo</name>
    <dbReference type="NCBI Taxonomy" id="3827"/>
    <lineage>
        <taxon>Eukaryota</taxon>
        <taxon>Viridiplantae</taxon>
        <taxon>Streptophyta</taxon>
        <taxon>Embryophyta</taxon>
        <taxon>Tracheophyta</taxon>
        <taxon>Spermatophyta</taxon>
        <taxon>Magnoliopsida</taxon>
        <taxon>eudicotyledons</taxon>
        <taxon>Gunneridae</taxon>
        <taxon>Pentapetalae</taxon>
        <taxon>rosids</taxon>
        <taxon>fabids</taxon>
        <taxon>Fabales</taxon>
        <taxon>Fabaceae</taxon>
        <taxon>Papilionoideae</taxon>
        <taxon>50 kb inversion clade</taxon>
        <taxon>NPAAA clade</taxon>
        <taxon>Hologalegina</taxon>
        <taxon>IRL clade</taxon>
        <taxon>Cicereae</taxon>
        <taxon>Cicer</taxon>
    </lineage>
</organism>
<dbReference type="STRING" id="3827.A0A3Q7XYM0"/>
<dbReference type="RefSeq" id="XP_027189416.1">
    <property type="nucleotide sequence ID" value="XM_027333615.1"/>
</dbReference>
<sequence>MFSRFTPLEVNVKYHRDESELFIDPLLYRQLVDSLNYLTITRPDISFVVQQVNQFMHSPCHFHLTAIHRIIRYLLGTSQRGIFFPIGTVPKLIAYSDANWTGCLDTRRLVTDWCVFLGSSLISWKKLTSLYADNTSTIQIVAIPVFDERTKHIEVDCHYP</sequence>
<gene>
    <name evidence="2" type="primary">LOC113786259</name>
</gene>
<accession>A0A3Q7XYM0</accession>
<evidence type="ECO:0000313" key="1">
    <source>
        <dbReference type="Proteomes" id="UP000087171"/>
    </source>
</evidence>
<reference evidence="2" key="2">
    <citation type="submission" date="2025-08" db="UniProtKB">
        <authorList>
            <consortium name="RefSeq"/>
        </authorList>
    </citation>
    <scope>IDENTIFICATION</scope>
    <source>
        <tissue evidence="2">Etiolated seedlings</tissue>
    </source>
</reference>
<reference evidence="1" key="1">
    <citation type="journal article" date="2013" name="Nat. Biotechnol.">
        <title>Draft genome sequence of chickpea (Cicer arietinum) provides a resource for trait improvement.</title>
        <authorList>
            <person name="Varshney R.K."/>
            <person name="Song C."/>
            <person name="Saxena R.K."/>
            <person name="Azam S."/>
            <person name="Yu S."/>
            <person name="Sharpe A.G."/>
            <person name="Cannon S."/>
            <person name="Baek J."/>
            <person name="Rosen B.D."/>
            <person name="Tar'an B."/>
            <person name="Millan T."/>
            <person name="Zhang X."/>
            <person name="Ramsay L.D."/>
            <person name="Iwata A."/>
            <person name="Wang Y."/>
            <person name="Nelson W."/>
            <person name="Farmer A.D."/>
            <person name="Gaur P.M."/>
            <person name="Soderlund C."/>
            <person name="Penmetsa R.V."/>
            <person name="Xu C."/>
            <person name="Bharti A.K."/>
            <person name="He W."/>
            <person name="Winter P."/>
            <person name="Zhao S."/>
            <person name="Hane J.K."/>
            <person name="Carrasquilla-Garcia N."/>
            <person name="Condie J.A."/>
            <person name="Upadhyaya H.D."/>
            <person name="Luo M.C."/>
            <person name="Thudi M."/>
            <person name="Gowda C.L."/>
            <person name="Singh N.P."/>
            <person name="Lichtenzveig J."/>
            <person name="Gali K.K."/>
            <person name="Rubio J."/>
            <person name="Nadarajan N."/>
            <person name="Dolezel J."/>
            <person name="Bansal K.C."/>
            <person name="Xu X."/>
            <person name="Edwards D."/>
            <person name="Zhang G."/>
            <person name="Kahl G."/>
            <person name="Gil J."/>
            <person name="Singh K.B."/>
            <person name="Datta S.K."/>
            <person name="Jackson S.A."/>
            <person name="Wang J."/>
            <person name="Cook D.R."/>
        </authorList>
    </citation>
    <scope>NUCLEOTIDE SEQUENCE [LARGE SCALE GENOMIC DNA]</scope>
    <source>
        <strain evidence="1">cv. CDC Frontier</strain>
    </source>
</reference>
<dbReference type="PANTHER" id="PTHR11439:SF497">
    <property type="entry name" value="CYSTEINE-RICH RLK (RECEPTOR-LIKE PROTEIN KINASE) 8"/>
    <property type="match status" value="1"/>
</dbReference>
<dbReference type="OrthoDB" id="1422397at2759"/>